<evidence type="ECO:0000259" key="1">
    <source>
        <dbReference type="PROSITE" id="PS50994"/>
    </source>
</evidence>
<dbReference type="Ensembl" id="ENSDNVT00000017039.1">
    <property type="protein sequence ID" value="ENSDNVP00000014205.1"/>
    <property type="gene ID" value="ENSDNVG00000009981.1"/>
</dbReference>
<accession>A0A8C4JVI4</accession>
<sequence>MATPSELKQAWQAHERSGHCGPITAQAWDLSRGHSMLALHWYKTAHANCPICMKVTEVPFTSTYGHIQRGEQPVATWQVDYVGPLPSSQGRKYILTAAGTYTGLMYAYPTSHANQSSTVWGLE</sequence>
<dbReference type="SUPFAM" id="SSF53098">
    <property type="entry name" value="Ribonuclease H-like"/>
    <property type="match status" value="1"/>
</dbReference>
<name>A0A8C4JVI4_DRONO</name>
<organism evidence="2 3">
    <name type="scientific">Dromaius novaehollandiae</name>
    <name type="common">Emu</name>
    <dbReference type="NCBI Taxonomy" id="8790"/>
    <lineage>
        <taxon>Eukaryota</taxon>
        <taxon>Metazoa</taxon>
        <taxon>Chordata</taxon>
        <taxon>Craniata</taxon>
        <taxon>Vertebrata</taxon>
        <taxon>Euteleostomi</taxon>
        <taxon>Archelosauria</taxon>
        <taxon>Archosauria</taxon>
        <taxon>Dinosauria</taxon>
        <taxon>Saurischia</taxon>
        <taxon>Theropoda</taxon>
        <taxon>Coelurosauria</taxon>
        <taxon>Aves</taxon>
        <taxon>Palaeognathae</taxon>
        <taxon>Casuariiformes</taxon>
        <taxon>Dromaiidae</taxon>
        <taxon>Dromaius</taxon>
    </lineage>
</organism>
<dbReference type="InterPro" id="IPR001584">
    <property type="entry name" value="Integrase_cat-core"/>
</dbReference>
<evidence type="ECO:0000313" key="3">
    <source>
        <dbReference type="Proteomes" id="UP000694423"/>
    </source>
</evidence>
<dbReference type="Gene3D" id="3.30.420.10">
    <property type="entry name" value="Ribonuclease H-like superfamily/Ribonuclease H"/>
    <property type="match status" value="1"/>
</dbReference>
<dbReference type="GO" id="GO:0015074">
    <property type="term" value="P:DNA integration"/>
    <property type="evidence" value="ECO:0007669"/>
    <property type="project" value="InterPro"/>
</dbReference>
<reference evidence="2" key="1">
    <citation type="submission" date="2025-08" db="UniProtKB">
        <authorList>
            <consortium name="Ensembl"/>
        </authorList>
    </citation>
    <scope>IDENTIFICATION</scope>
</reference>
<dbReference type="InterPro" id="IPR036397">
    <property type="entry name" value="RNaseH_sf"/>
</dbReference>
<dbReference type="Proteomes" id="UP000694423">
    <property type="component" value="Unplaced"/>
</dbReference>
<evidence type="ECO:0000313" key="2">
    <source>
        <dbReference type="Ensembl" id="ENSDNVP00000014205.1"/>
    </source>
</evidence>
<keyword evidence="3" id="KW-1185">Reference proteome</keyword>
<dbReference type="InterPro" id="IPR012337">
    <property type="entry name" value="RNaseH-like_sf"/>
</dbReference>
<protein>
    <recommendedName>
        <fullName evidence="1">Integrase catalytic domain-containing protein</fullName>
    </recommendedName>
</protein>
<dbReference type="PROSITE" id="PS50994">
    <property type="entry name" value="INTEGRASE"/>
    <property type="match status" value="1"/>
</dbReference>
<proteinExistence type="predicted"/>
<reference evidence="2" key="2">
    <citation type="submission" date="2025-09" db="UniProtKB">
        <authorList>
            <consortium name="Ensembl"/>
        </authorList>
    </citation>
    <scope>IDENTIFICATION</scope>
</reference>
<dbReference type="AlphaFoldDB" id="A0A8C4JVI4"/>
<feature type="domain" description="Integrase catalytic" evidence="1">
    <location>
        <begin position="69"/>
        <end position="123"/>
    </location>
</feature>
<dbReference type="GO" id="GO:0003676">
    <property type="term" value="F:nucleic acid binding"/>
    <property type="evidence" value="ECO:0007669"/>
    <property type="project" value="InterPro"/>
</dbReference>